<dbReference type="EMBL" id="FOLW01000001">
    <property type="protein sequence ID" value="SFC02886.1"/>
    <property type="molecule type" value="Genomic_DNA"/>
</dbReference>
<dbReference type="CDD" id="cd03024">
    <property type="entry name" value="DsbA_FrnE"/>
    <property type="match status" value="1"/>
</dbReference>
<comment type="caution">
    <text evidence="3">The sequence shown here is derived from an EMBL/GenBank/DDBJ whole genome shotgun (WGS) entry which is preliminary data.</text>
</comment>
<accession>A0AAJ4W7S3</accession>
<dbReference type="GO" id="GO:0016491">
    <property type="term" value="F:oxidoreductase activity"/>
    <property type="evidence" value="ECO:0007669"/>
    <property type="project" value="InterPro"/>
</dbReference>
<reference evidence="3 4" key="1">
    <citation type="submission" date="2016-10" db="EMBL/GenBank/DDBJ databases">
        <authorList>
            <person name="Varghese N."/>
            <person name="Submissions S."/>
        </authorList>
    </citation>
    <scope>NUCLEOTIDE SEQUENCE [LARGE SCALE GENOMIC DNA]</scope>
    <source>
        <strain evidence="3 4">DSM 5563</strain>
    </source>
</reference>
<dbReference type="RefSeq" id="WP_047780099.1">
    <property type="nucleotide sequence ID" value="NZ_FOLW01000001.1"/>
</dbReference>
<evidence type="ECO:0000313" key="3">
    <source>
        <dbReference type="EMBL" id="SFC02886.1"/>
    </source>
</evidence>
<proteinExistence type="predicted"/>
<dbReference type="InterPro" id="IPR001853">
    <property type="entry name" value="DSBA-like_thioredoxin_dom"/>
</dbReference>
<dbReference type="AlphaFoldDB" id="A0AAJ4W7S3"/>
<name>A0AAJ4W7S3_9GAMM</name>
<sequence length="235" mass="26179">MKIQIWSDFSCPFCYIGKHHLNKAMASFAGKEGVEVVLRSFELDPDAPKQSQNNIYTNLSEKYDMSVQEAREMTQHISQQGKQAGLDFHFDTLVPTNTFDAHRLLHYAAEQGAMEAIGEMLFKALFTDSANLADRETLVNLAVQAGLDGSEVTNVLNSDRYADKVREDESLARQLKITSVPFFVFDNKYALSGAQPVSAFSEVLVKVQEEAQRLSEVESQHYGHGPSCSDGECKS</sequence>
<protein>
    <submittedName>
        <fullName evidence="3">Predicted dithiol-disulfide isomerase, DsbA family</fullName>
    </submittedName>
</protein>
<dbReference type="InterPro" id="IPR036249">
    <property type="entry name" value="Thioredoxin-like_sf"/>
</dbReference>
<organism evidence="3 4">
    <name type="scientific">Pragia fontium DSM 5563 = ATCC 49100</name>
    <dbReference type="NCBI Taxonomy" id="1122977"/>
    <lineage>
        <taxon>Bacteria</taxon>
        <taxon>Pseudomonadati</taxon>
        <taxon>Pseudomonadota</taxon>
        <taxon>Gammaproteobacteria</taxon>
        <taxon>Enterobacterales</taxon>
        <taxon>Budviciaceae</taxon>
        <taxon>Pragia</taxon>
    </lineage>
</organism>
<evidence type="ECO:0000313" key="4">
    <source>
        <dbReference type="Proteomes" id="UP000226420"/>
    </source>
</evidence>
<evidence type="ECO:0000259" key="2">
    <source>
        <dbReference type="Pfam" id="PF01323"/>
    </source>
</evidence>
<keyword evidence="3" id="KW-0413">Isomerase</keyword>
<dbReference type="Pfam" id="PF01323">
    <property type="entry name" value="DSBA"/>
    <property type="match status" value="1"/>
</dbReference>
<dbReference type="SUPFAM" id="SSF52833">
    <property type="entry name" value="Thioredoxin-like"/>
    <property type="match status" value="1"/>
</dbReference>
<dbReference type="PANTHER" id="PTHR13887">
    <property type="entry name" value="GLUTATHIONE S-TRANSFERASE KAPPA"/>
    <property type="match status" value="1"/>
</dbReference>
<dbReference type="Gene3D" id="3.40.30.10">
    <property type="entry name" value="Glutaredoxin"/>
    <property type="match status" value="1"/>
</dbReference>
<feature type="domain" description="DSBA-like thioredoxin" evidence="2">
    <location>
        <begin position="3"/>
        <end position="204"/>
    </location>
</feature>
<dbReference type="GO" id="GO:0016853">
    <property type="term" value="F:isomerase activity"/>
    <property type="evidence" value="ECO:0007669"/>
    <property type="project" value="UniProtKB-KW"/>
</dbReference>
<feature type="region of interest" description="Disordered" evidence="1">
    <location>
        <begin position="216"/>
        <end position="235"/>
    </location>
</feature>
<gene>
    <name evidence="3" type="ORF">SAMN02745723_101202</name>
</gene>
<evidence type="ECO:0000256" key="1">
    <source>
        <dbReference type="SAM" id="MobiDB-lite"/>
    </source>
</evidence>
<dbReference type="PANTHER" id="PTHR13887:SF41">
    <property type="entry name" value="THIOREDOXIN SUPERFAMILY PROTEIN"/>
    <property type="match status" value="1"/>
</dbReference>
<dbReference type="Proteomes" id="UP000226420">
    <property type="component" value="Unassembled WGS sequence"/>
</dbReference>